<dbReference type="Proteomes" id="UP000600565">
    <property type="component" value="Unassembled WGS sequence"/>
</dbReference>
<proteinExistence type="predicted"/>
<gene>
    <name evidence="1" type="ORF">H9632_18375</name>
</gene>
<accession>A0ABR8XSV7</accession>
<dbReference type="PANTHER" id="PTHR40053">
    <property type="entry name" value="SPORULATION-CONTROL PROTEIN SPO0M"/>
    <property type="match status" value="1"/>
</dbReference>
<keyword evidence="2" id="KW-1185">Reference proteome</keyword>
<evidence type="ECO:0000313" key="2">
    <source>
        <dbReference type="Proteomes" id="UP000600565"/>
    </source>
</evidence>
<dbReference type="PANTHER" id="PTHR40053:SF1">
    <property type="entry name" value="SPORULATION-CONTROL PROTEIN SPO0M"/>
    <property type="match status" value="1"/>
</dbReference>
<dbReference type="InterPro" id="IPR009776">
    <property type="entry name" value="Spore_0_M"/>
</dbReference>
<protein>
    <submittedName>
        <fullName evidence="1">Sporulation protein</fullName>
    </submittedName>
</protein>
<sequence>MSLFNKVLASVGIGSAKVDTKLHKSSYTLNENVTGIVAITGGSTEQQIDAIYLSLYTNYIREIDDKKINDQAMLSQFKLNEPFIIQANEKREIPFSFALPTVVPITIGNSRVWIQTGLDIKNAVDSKDKDFIDIKPSPLANSVLSAIQNLGFRLRKVDNEQAPSYLRRQTPIVQEFEFKPTNQTYRRYLDELELVFLGHTHNSVEILLQVDRRARGLGGFLSEAFDMDESFIRLTLFENDNLSAKLSHAIEAKMK</sequence>
<dbReference type="Pfam" id="PF07070">
    <property type="entry name" value="Spo0M"/>
    <property type="match status" value="1"/>
</dbReference>
<evidence type="ECO:0000313" key="1">
    <source>
        <dbReference type="EMBL" id="MBD8035029.1"/>
    </source>
</evidence>
<organism evidence="1 2">
    <name type="scientific">Solibacillus merdavium</name>
    <dbReference type="NCBI Taxonomy" id="2762218"/>
    <lineage>
        <taxon>Bacteria</taxon>
        <taxon>Bacillati</taxon>
        <taxon>Bacillota</taxon>
        <taxon>Bacilli</taxon>
        <taxon>Bacillales</taxon>
        <taxon>Caryophanaceae</taxon>
        <taxon>Solibacillus</taxon>
    </lineage>
</organism>
<dbReference type="RefSeq" id="WP_191705508.1">
    <property type="nucleotide sequence ID" value="NZ_JACSPW010000031.1"/>
</dbReference>
<comment type="caution">
    <text evidence="1">The sequence shown here is derived from an EMBL/GenBank/DDBJ whole genome shotgun (WGS) entry which is preliminary data.</text>
</comment>
<reference evidence="1 2" key="1">
    <citation type="submission" date="2020-08" db="EMBL/GenBank/DDBJ databases">
        <title>A Genomic Blueprint of the Chicken Gut Microbiome.</title>
        <authorList>
            <person name="Gilroy R."/>
            <person name="Ravi A."/>
            <person name="Getino M."/>
            <person name="Pursley I."/>
            <person name="Horton D.L."/>
            <person name="Alikhan N.-F."/>
            <person name="Baker D."/>
            <person name="Gharbi K."/>
            <person name="Hall N."/>
            <person name="Watson M."/>
            <person name="Adriaenssens E.M."/>
            <person name="Foster-Nyarko E."/>
            <person name="Jarju S."/>
            <person name="Secka A."/>
            <person name="Antonio M."/>
            <person name="Oren A."/>
            <person name="Chaudhuri R."/>
            <person name="La Ragione R.M."/>
            <person name="Hildebrand F."/>
            <person name="Pallen M.J."/>
        </authorList>
    </citation>
    <scope>NUCLEOTIDE SEQUENCE [LARGE SCALE GENOMIC DNA]</scope>
    <source>
        <strain evidence="1 2">Sa1YVA6</strain>
    </source>
</reference>
<dbReference type="EMBL" id="JACSPW010000031">
    <property type="protein sequence ID" value="MBD8035029.1"/>
    <property type="molecule type" value="Genomic_DNA"/>
</dbReference>
<name>A0ABR8XSV7_9BACL</name>